<protein>
    <submittedName>
        <fullName evidence="1">Uncharacterized protein</fullName>
    </submittedName>
</protein>
<proteinExistence type="predicted"/>
<gene>
    <name evidence="1" type="ORF">VNO78_34313</name>
</gene>
<comment type="caution">
    <text evidence="1">The sequence shown here is derived from an EMBL/GenBank/DDBJ whole genome shotgun (WGS) entry which is preliminary data.</text>
</comment>
<dbReference type="AlphaFoldDB" id="A0AAN9P273"/>
<name>A0AAN9P273_PSOTE</name>
<organism evidence="1 2">
    <name type="scientific">Psophocarpus tetragonolobus</name>
    <name type="common">Winged bean</name>
    <name type="synonym">Dolichos tetragonolobus</name>
    <dbReference type="NCBI Taxonomy" id="3891"/>
    <lineage>
        <taxon>Eukaryota</taxon>
        <taxon>Viridiplantae</taxon>
        <taxon>Streptophyta</taxon>
        <taxon>Embryophyta</taxon>
        <taxon>Tracheophyta</taxon>
        <taxon>Spermatophyta</taxon>
        <taxon>Magnoliopsida</taxon>
        <taxon>eudicotyledons</taxon>
        <taxon>Gunneridae</taxon>
        <taxon>Pentapetalae</taxon>
        <taxon>rosids</taxon>
        <taxon>fabids</taxon>
        <taxon>Fabales</taxon>
        <taxon>Fabaceae</taxon>
        <taxon>Papilionoideae</taxon>
        <taxon>50 kb inversion clade</taxon>
        <taxon>NPAAA clade</taxon>
        <taxon>indigoferoid/millettioid clade</taxon>
        <taxon>Phaseoleae</taxon>
        <taxon>Psophocarpus</taxon>
    </lineage>
</organism>
<evidence type="ECO:0000313" key="1">
    <source>
        <dbReference type="EMBL" id="KAK7379793.1"/>
    </source>
</evidence>
<dbReference type="Proteomes" id="UP001386955">
    <property type="component" value="Unassembled WGS sequence"/>
</dbReference>
<accession>A0AAN9P273</accession>
<dbReference type="EMBL" id="JAYMYS010000016">
    <property type="protein sequence ID" value="KAK7379793.1"/>
    <property type="molecule type" value="Genomic_DNA"/>
</dbReference>
<evidence type="ECO:0000313" key="2">
    <source>
        <dbReference type="Proteomes" id="UP001386955"/>
    </source>
</evidence>
<sequence>MKKEEGIIAMLELLDVGLIAFRSVAFITRPLGTSQALLCTAVVNINIVFSFSNTHLTLAVQAALLRVIKHKTKSVDGLGQRTMPNNNNKTIRC</sequence>
<reference evidence="1 2" key="1">
    <citation type="submission" date="2024-01" db="EMBL/GenBank/DDBJ databases">
        <title>The genomes of 5 underutilized Papilionoideae crops provide insights into root nodulation and disease resistanc.</title>
        <authorList>
            <person name="Jiang F."/>
        </authorList>
    </citation>
    <scope>NUCLEOTIDE SEQUENCE [LARGE SCALE GENOMIC DNA]</scope>
    <source>
        <strain evidence="1">DUOXIRENSHENG_FW03</strain>
        <tissue evidence="1">Leaves</tissue>
    </source>
</reference>
<keyword evidence="2" id="KW-1185">Reference proteome</keyword>